<evidence type="ECO:0000313" key="5">
    <source>
        <dbReference type="Proteomes" id="UP001225605"/>
    </source>
</evidence>
<dbReference type="InterPro" id="IPR004474">
    <property type="entry name" value="LytR_CpsA_psr"/>
</dbReference>
<dbReference type="RefSeq" id="WP_306744916.1">
    <property type="nucleotide sequence ID" value="NZ_NSDM01000002.1"/>
</dbReference>
<dbReference type="Proteomes" id="UP001225605">
    <property type="component" value="Unassembled WGS sequence"/>
</dbReference>
<dbReference type="InterPro" id="IPR050922">
    <property type="entry name" value="LytR/CpsA/Psr_CW_biosynth"/>
</dbReference>
<sequence length="353" mass="36432">MTDQESLIREAVAAEAEQRVDHREVLARLHAAPRRRRPFALVAVGALTAAAAVAAVAIPLAVDRAAAPVDQGRVTPPTGQTVLLLGLDDGPDETAPRPDALVLVRLSPDGSVSAVSLPRDTRVSLPGAAPARINSLYGAAHERARREGRDPDLAGTEATVAAVEELTGARVDHWAALGMGRFAELSTAVGGVEVCLAADTHDVETGFALPAGRHVLAGEQAALYLRQRKGQSLTAGDLDRVQRHQVFLRGLLDRVGGPEVAGDPAALARVMAVAHDAVRTDEGWDAVGAVKQLAAGGTRRFATLPVDAGSPTSDGLPADPARVRPFVADALRDPVASDAPALPGSTAAPACVP</sequence>
<dbReference type="PANTHER" id="PTHR33392:SF6">
    <property type="entry name" value="POLYISOPRENYL-TEICHOIC ACID--PEPTIDOGLYCAN TEICHOIC ACID TRANSFERASE TAGU"/>
    <property type="match status" value="1"/>
</dbReference>
<accession>A0ABU0WZQ0</accession>
<evidence type="ECO:0000256" key="1">
    <source>
        <dbReference type="ARBA" id="ARBA00006068"/>
    </source>
</evidence>
<dbReference type="Gene3D" id="3.40.630.190">
    <property type="entry name" value="LCP protein"/>
    <property type="match status" value="1"/>
</dbReference>
<evidence type="ECO:0000256" key="2">
    <source>
        <dbReference type="SAM" id="Phobius"/>
    </source>
</evidence>
<dbReference type="NCBIfam" id="TIGR00350">
    <property type="entry name" value="lytR_cpsA_psr"/>
    <property type="match status" value="1"/>
</dbReference>
<reference evidence="4 5" key="1">
    <citation type="submission" date="2017-06" db="EMBL/GenBank/DDBJ databases">
        <title>Cultured bacterium strain Saccharothrix yanglingensis Hhs.015.</title>
        <authorList>
            <person name="Xia Y."/>
        </authorList>
    </citation>
    <scope>NUCLEOTIDE SEQUENCE [LARGE SCALE GENOMIC DNA]</scope>
    <source>
        <strain evidence="4 5">Hhs.015</strain>
    </source>
</reference>
<keyword evidence="5" id="KW-1185">Reference proteome</keyword>
<evidence type="ECO:0000259" key="3">
    <source>
        <dbReference type="Pfam" id="PF03816"/>
    </source>
</evidence>
<protein>
    <recommendedName>
        <fullName evidence="3">Cell envelope-related transcriptional attenuator domain-containing protein</fullName>
    </recommendedName>
</protein>
<evidence type="ECO:0000313" key="4">
    <source>
        <dbReference type="EMBL" id="MDQ2583804.1"/>
    </source>
</evidence>
<organism evidence="4 5">
    <name type="scientific">Saccharothrix yanglingensis</name>
    <dbReference type="NCBI Taxonomy" id="659496"/>
    <lineage>
        <taxon>Bacteria</taxon>
        <taxon>Bacillati</taxon>
        <taxon>Actinomycetota</taxon>
        <taxon>Actinomycetes</taxon>
        <taxon>Pseudonocardiales</taxon>
        <taxon>Pseudonocardiaceae</taxon>
        <taxon>Saccharothrix</taxon>
    </lineage>
</organism>
<comment type="caution">
    <text evidence="4">The sequence shown here is derived from an EMBL/GenBank/DDBJ whole genome shotgun (WGS) entry which is preliminary data.</text>
</comment>
<comment type="similarity">
    <text evidence="1">Belongs to the LytR/CpsA/Psr (LCP) family.</text>
</comment>
<keyword evidence="2" id="KW-1133">Transmembrane helix</keyword>
<dbReference type="EMBL" id="NSDM01000002">
    <property type="protein sequence ID" value="MDQ2583804.1"/>
    <property type="molecule type" value="Genomic_DNA"/>
</dbReference>
<keyword evidence="2" id="KW-0472">Membrane</keyword>
<proteinExistence type="inferred from homology"/>
<feature type="transmembrane region" description="Helical" evidence="2">
    <location>
        <begin position="39"/>
        <end position="62"/>
    </location>
</feature>
<keyword evidence="2" id="KW-0812">Transmembrane</keyword>
<name>A0ABU0WZQ0_9PSEU</name>
<dbReference type="Pfam" id="PF03816">
    <property type="entry name" value="LytR_cpsA_psr"/>
    <property type="match status" value="1"/>
</dbReference>
<dbReference type="PANTHER" id="PTHR33392">
    <property type="entry name" value="POLYISOPRENYL-TEICHOIC ACID--PEPTIDOGLYCAN TEICHOIC ACID TRANSFERASE TAGU"/>
    <property type="match status" value="1"/>
</dbReference>
<gene>
    <name evidence="4" type="ORF">CKY47_07360</name>
</gene>
<feature type="domain" description="Cell envelope-related transcriptional attenuator" evidence="3">
    <location>
        <begin position="97"/>
        <end position="254"/>
    </location>
</feature>